<dbReference type="InterPro" id="IPR000917">
    <property type="entry name" value="Sulfatase_N"/>
</dbReference>
<comment type="caution">
    <text evidence="9">The sequence shown here is derived from an EMBL/GenBank/DDBJ whole genome shotgun (WGS) entry which is preliminary data.</text>
</comment>
<evidence type="ECO:0000256" key="5">
    <source>
        <dbReference type="RuleBase" id="RU003945"/>
    </source>
</evidence>
<dbReference type="PANTHER" id="PTHR12428:SF65">
    <property type="entry name" value="CYTOCHROME C OXIDASE ASSEMBLY PROTEIN COX18, MITOCHONDRIAL"/>
    <property type="match status" value="1"/>
</dbReference>
<protein>
    <submittedName>
        <fullName evidence="9">YidC/Oxa1 family membrane protein insertase</fullName>
    </submittedName>
</protein>
<dbReference type="GO" id="GO:0051205">
    <property type="term" value="P:protein insertion into membrane"/>
    <property type="evidence" value="ECO:0007669"/>
    <property type="project" value="TreeGrafter"/>
</dbReference>
<dbReference type="EMBL" id="JACHFQ010000002">
    <property type="protein sequence ID" value="MBB5225270.1"/>
    <property type="molecule type" value="Genomic_DNA"/>
</dbReference>
<dbReference type="PANTHER" id="PTHR12428">
    <property type="entry name" value="OXA1"/>
    <property type="match status" value="1"/>
</dbReference>
<dbReference type="Gene3D" id="3.40.720.10">
    <property type="entry name" value="Alkaline Phosphatase, subunit A"/>
    <property type="match status" value="1"/>
</dbReference>
<dbReference type="GO" id="GO:0005886">
    <property type="term" value="C:plasma membrane"/>
    <property type="evidence" value="ECO:0007669"/>
    <property type="project" value="TreeGrafter"/>
</dbReference>
<sequence length="898" mass="103420">MFTALYQIIIQPLVLLTEFFYELIYEFTNNEGIAVIGLSFVVTIFTLPLYMVAEEWQEKERNIQSKLKNGIERIKSTFKGDEQYMIMNAYYRENHYHPIMALRSSFSLLIQIPFFMAAYNFLSHLEPLKEYSFLFIKSFGHPDATFQLAGFAINVLPIAMTIINCLAGAIYSKGHPLSEKIQIYVCALVFLVLLYDSPAGLVVYWTMNNILSLVKNIFYKLKNPRRVLYVIACIFAGVCLISSIFILKDTKKIFRLALVLFAIFIPLLPPLLKKLNHIIEEGEKSGKFIFANIQDKTRLLLFIISAISIVLLAGLVIPTIIMESEPEQYCFVDSYKSPFVFIFTVFCQALGLFVFWPACFYALFSKKVKTAFALIFPCIAILGIINCFAFSGDYGPLSPELLFMQPQSLAVSFKKVLFNGVIMIASTALIFILLFKHTKIIQSFCTILLLSLAAVSVKNIFSIQTAYSKMEAPIVKETIEPVFHLSKTGKNVIVLMQDRCFLPFVNVFFEENPEYLKEFDGFTFYANTMSHARFTMLGTPGIFGGYDYTPWEVNQRTDKSLQQKHNEAILSMPIVFNENGWNTTVADMPYENYLEQPVEKMYEGYPFVNRVITHGTYSDLWYKQHNMTKAPFLSTQIKRNFVWFSIFKMVPPVLRQVVYHGEYWLSWNEFDDTAKFIDNYSEIDYLPELTDFTSDKNAFLLLDNEATHEPMFLQAPDYVPVQDITNYGSGKYADYDQYHTIAGVFKRLPDFFDYLKENDVYDNTKIIIVSDHGKGFYTGVFEDTPDVMICKDNYTATLMVKDFNSRGSLKTDYTFMTNADTPYLATKDVIDGAKNPFTNSPFEVTDKNSYMKIATAPAESTRIRHHTQFTVADDEWYTVKDNIYEKKNWGRLNIKESK</sequence>
<keyword evidence="3 6" id="KW-1133">Transmembrane helix</keyword>
<feature type="transmembrane region" description="Helical" evidence="6">
    <location>
        <begin position="371"/>
        <end position="391"/>
    </location>
</feature>
<feature type="transmembrane region" description="Helical" evidence="6">
    <location>
        <begin position="341"/>
        <end position="364"/>
    </location>
</feature>
<name>A0A7W8G7J8_9SPIR</name>
<dbReference type="SUPFAM" id="SSF53649">
    <property type="entry name" value="Alkaline phosphatase-like"/>
    <property type="match status" value="1"/>
</dbReference>
<evidence type="ECO:0000259" key="7">
    <source>
        <dbReference type="Pfam" id="PF00884"/>
    </source>
</evidence>
<dbReference type="AlphaFoldDB" id="A0A7W8G7J8"/>
<accession>A0A7W8G7J8</accession>
<evidence type="ECO:0000256" key="6">
    <source>
        <dbReference type="SAM" id="Phobius"/>
    </source>
</evidence>
<gene>
    <name evidence="9" type="ORF">HNP76_000614</name>
</gene>
<evidence type="ECO:0000256" key="3">
    <source>
        <dbReference type="ARBA" id="ARBA00022989"/>
    </source>
</evidence>
<keyword evidence="10" id="KW-1185">Reference proteome</keyword>
<feature type="domain" description="Membrane insertase YidC/Oxa/ALB C-terminal" evidence="8">
    <location>
        <begin position="32"/>
        <end position="219"/>
    </location>
</feature>
<dbReference type="Pfam" id="PF00884">
    <property type="entry name" value="Sulfatase"/>
    <property type="match status" value="1"/>
</dbReference>
<feature type="transmembrane region" description="Helical" evidence="6">
    <location>
        <begin position="227"/>
        <end position="247"/>
    </location>
</feature>
<feature type="transmembrane region" description="Helical" evidence="6">
    <location>
        <begin position="6"/>
        <end position="25"/>
    </location>
</feature>
<dbReference type="InterPro" id="IPR028055">
    <property type="entry name" value="YidC/Oxa/ALB_C"/>
</dbReference>
<evidence type="ECO:0000256" key="4">
    <source>
        <dbReference type="ARBA" id="ARBA00023136"/>
    </source>
</evidence>
<organism evidence="9 10">
    <name type="scientific">Treponema ruminis</name>
    <dbReference type="NCBI Taxonomy" id="744515"/>
    <lineage>
        <taxon>Bacteria</taxon>
        <taxon>Pseudomonadati</taxon>
        <taxon>Spirochaetota</taxon>
        <taxon>Spirochaetia</taxon>
        <taxon>Spirochaetales</taxon>
        <taxon>Treponemataceae</taxon>
        <taxon>Treponema</taxon>
    </lineage>
</organism>
<evidence type="ECO:0000313" key="10">
    <source>
        <dbReference type="Proteomes" id="UP000518887"/>
    </source>
</evidence>
<evidence type="ECO:0000259" key="8">
    <source>
        <dbReference type="Pfam" id="PF02096"/>
    </source>
</evidence>
<feature type="transmembrane region" description="Helical" evidence="6">
    <location>
        <begin position="32"/>
        <end position="53"/>
    </location>
</feature>
<evidence type="ECO:0000256" key="1">
    <source>
        <dbReference type="ARBA" id="ARBA00004141"/>
    </source>
</evidence>
<dbReference type="Proteomes" id="UP000518887">
    <property type="component" value="Unassembled WGS sequence"/>
</dbReference>
<feature type="transmembrane region" description="Helical" evidence="6">
    <location>
        <begin position="106"/>
        <end position="125"/>
    </location>
</feature>
<keyword evidence="2 5" id="KW-0812">Transmembrane</keyword>
<feature type="transmembrane region" description="Helical" evidence="6">
    <location>
        <begin position="416"/>
        <end position="435"/>
    </location>
</feature>
<comment type="subcellular location">
    <subcellularLocation>
        <location evidence="1 5">Membrane</location>
        <topology evidence="1 5">Multi-pass membrane protein</topology>
    </subcellularLocation>
</comment>
<feature type="transmembrane region" description="Helical" evidence="6">
    <location>
        <begin position="146"/>
        <end position="169"/>
    </location>
</feature>
<evidence type="ECO:0000313" key="9">
    <source>
        <dbReference type="EMBL" id="MBB5225270.1"/>
    </source>
</evidence>
<feature type="domain" description="Sulfatase N-terminal" evidence="7">
    <location>
        <begin position="521"/>
        <end position="779"/>
    </location>
</feature>
<dbReference type="NCBIfam" id="TIGR03592">
    <property type="entry name" value="yidC_oxa1_cterm"/>
    <property type="match status" value="1"/>
</dbReference>
<dbReference type="InterPro" id="IPR001708">
    <property type="entry name" value="YidC/ALB3/OXA1/COX18"/>
</dbReference>
<feature type="transmembrane region" description="Helical" evidence="6">
    <location>
        <begin position="181"/>
        <end position="206"/>
    </location>
</feature>
<dbReference type="RefSeq" id="WP_184657387.1">
    <property type="nucleotide sequence ID" value="NZ_CP031518.1"/>
</dbReference>
<dbReference type="GO" id="GO:0032977">
    <property type="term" value="F:membrane insertase activity"/>
    <property type="evidence" value="ECO:0007669"/>
    <property type="project" value="InterPro"/>
</dbReference>
<dbReference type="InterPro" id="IPR017850">
    <property type="entry name" value="Alkaline_phosphatase_core_sf"/>
</dbReference>
<feature type="transmembrane region" description="Helical" evidence="6">
    <location>
        <begin position="299"/>
        <end position="321"/>
    </location>
</feature>
<comment type="similarity">
    <text evidence="5">Belongs to the OXA1/ALB3/YidC family.</text>
</comment>
<evidence type="ECO:0000256" key="2">
    <source>
        <dbReference type="ARBA" id="ARBA00022692"/>
    </source>
</evidence>
<dbReference type="Pfam" id="PF02096">
    <property type="entry name" value="60KD_IMP"/>
    <property type="match status" value="1"/>
</dbReference>
<keyword evidence="4 6" id="KW-0472">Membrane</keyword>
<proteinExistence type="inferred from homology"/>
<reference evidence="9 10" key="1">
    <citation type="submission" date="2020-08" db="EMBL/GenBank/DDBJ databases">
        <title>Genomic Encyclopedia of Type Strains, Phase IV (KMG-IV): sequencing the most valuable type-strain genomes for metagenomic binning, comparative biology and taxonomic classification.</title>
        <authorList>
            <person name="Goeker M."/>
        </authorList>
    </citation>
    <scope>NUCLEOTIDE SEQUENCE [LARGE SCALE GENOMIC DNA]</scope>
    <source>
        <strain evidence="9 10">DSM 103462</strain>
    </source>
</reference>